<evidence type="ECO:0000256" key="10">
    <source>
        <dbReference type="ARBA" id="ARBA00022777"/>
    </source>
</evidence>
<dbReference type="InterPro" id="IPR003856">
    <property type="entry name" value="LPS_length_determ_N"/>
</dbReference>
<keyword evidence="5" id="KW-1003">Cell membrane</keyword>
<evidence type="ECO:0000256" key="11">
    <source>
        <dbReference type="ARBA" id="ARBA00022840"/>
    </source>
</evidence>
<evidence type="ECO:0000256" key="15">
    <source>
        <dbReference type="ARBA" id="ARBA00051245"/>
    </source>
</evidence>
<dbReference type="InterPro" id="IPR027417">
    <property type="entry name" value="P-loop_NTPase"/>
</dbReference>
<keyword evidence="11" id="KW-0067">ATP-binding</keyword>
<dbReference type="Pfam" id="PF13807">
    <property type="entry name" value="GNVR"/>
    <property type="match status" value="1"/>
</dbReference>
<gene>
    <name evidence="21" type="ORF">U27_04125</name>
</gene>
<keyword evidence="14" id="KW-0829">Tyrosine-protein kinase</keyword>
<keyword evidence="16" id="KW-0175">Coiled coil</keyword>
<protein>
    <recommendedName>
        <fullName evidence="4">non-specific protein-tyrosine kinase</fullName>
        <ecNumber evidence="4">2.7.10.2</ecNumber>
    </recommendedName>
</protein>
<evidence type="ECO:0000259" key="20">
    <source>
        <dbReference type="Pfam" id="PF13807"/>
    </source>
</evidence>
<evidence type="ECO:0000256" key="4">
    <source>
        <dbReference type="ARBA" id="ARBA00011903"/>
    </source>
</evidence>
<feature type="domain" description="Polysaccharide chain length determinant N-terminal" evidence="18">
    <location>
        <begin position="6"/>
        <end position="96"/>
    </location>
</feature>
<evidence type="ECO:0000259" key="19">
    <source>
        <dbReference type="Pfam" id="PF13614"/>
    </source>
</evidence>
<dbReference type="FunFam" id="3.40.50.300:FF:000527">
    <property type="entry name" value="Tyrosine-protein kinase etk"/>
    <property type="match status" value="1"/>
</dbReference>
<dbReference type="STRING" id="1499967.U27_04125"/>
<evidence type="ECO:0000256" key="3">
    <source>
        <dbReference type="ARBA" id="ARBA00008883"/>
    </source>
</evidence>
<evidence type="ECO:0000256" key="2">
    <source>
        <dbReference type="ARBA" id="ARBA00007316"/>
    </source>
</evidence>
<dbReference type="HOGENOM" id="CLU_009912_2_1_0"/>
<feature type="domain" description="Tyrosine-protein kinase G-rich" evidence="20">
    <location>
        <begin position="380"/>
        <end position="451"/>
    </location>
</feature>
<comment type="similarity">
    <text evidence="3">Belongs to the etk/wzc family.</text>
</comment>
<keyword evidence="13 17" id="KW-0472">Membrane</keyword>
<dbReference type="InterPro" id="IPR032807">
    <property type="entry name" value="GNVR"/>
</dbReference>
<evidence type="ECO:0000256" key="6">
    <source>
        <dbReference type="ARBA" id="ARBA00022519"/>
    </source>
</evidence>
<name>A0A081BXV5_VECG1</name>
<keyword evidence="8 17" id="KW-0812">Transmembrane</keyword>
<dbReference type="CDD" id="cd05387">
    <property type="entry name" value="BY-kinase"/>
    <property type="match status" value="1"/>
</dbReference>
<dbReference type="InterPro" id="IPR005702">
    <property type="entry name" value="Wzc-like_C"/>
</dbReference>
<dbReference type="GO" id="GO:0005886">
    <property type="term" value="C:plasma membrane"/>
    <property type="evidence" value="ECO:0007669"/>
    <property type="project" value="UniProtKB-SubCell"/>
</dbReference>
<comment type="similarity">
    <text evidence="2">Belongs to the CpsD/CapB family.</text>
</comment>
<evidence type="ECO:0000313" key="22">
    <source>
        <dbReference type="Proteomes" id="UP000030661"/>
    </source>
</evidence>
<dbReference type="Proteomes" id="UP000030661">
    <property type="component" value="Unassembled WGS sequence"/>
</dbReference>
<feature type="transmembrane region" description="Helical" evidence="17">
    <location>
        <begin position="20"/>
        <end position="38"/>
    </location>
</feature>
<evidence type="ECO:0000256" key="16">
    <source>
        <dbReference type="SAM" id="Coils"/>
    </source>
</evidence>
<dbReference type="InterPro" id="IPR025669">
    <property type="entry name" value="AAA_dom"/>
</dbReference>
<feature type="coiled-coil region" evidence="16">
    <location>
        <begin position="209"/>
        <end position="266"/>
    </location>
</feature>
<evidence type="ECO:0000256" key="9">
    <source>
        <dbReference type="ARBA" id="ARBA00022741"/>
    </source>
</evidence>
<evidence type="ECO:0000313" key="21">
    <source>
        <dbReference type="EMBL" id="GAK57160.1"/>
    </source>
</evidence>
<reference evidence="21" key="1">
    <citation type="journal article" date="2015" name="PeerJ">
        <title>First genomic representation of candidate bacterial phylum KSB3 points to enhanced environmental sensing as a trigger of wastewater bulking.</title>
        <authorList>
            <person name="Sekiguchi Y."/>
            <person name="Ohashi A."/>
            <person name="Parks D.H."/>
            <person name="Yamauchi T."/>
            <person name="Tyson G.W."/>
            <person name="Hugenholtz P."/>
        </authorList>
    </citation>
    <scope>NUCLEOTIDE SEQUENCE [LARGE SCALE GENOMIC DNA]</scope>
</reference>
<dbReference type="eggNOG" id="COG0489">
    <property type="taxonomic scope" value="Bacteria"/>
</dbReference>
<keyword evidence="12 17" id="KW-1133">Transmembrane helix</keyword>
<comment type="subcellular location">
    <subcellularLocation>
        <location evidence="1">Cell inner membrane</location>
        <topology evidence="1">Multi-pass membrane protein</topology>
    </subcellularLocation>
</comment>
<evidence type="ECO:0000259" key="18">
    <source>
        <dbReference type="Pfam" id="PF02706"/>
    </source>
</evidence>
<comment type="catalytic activity">
    <reaction evidence="15">
        <text>L-tyrosyl-[protein] + ATP = O-phospho-L-tyrosyl-[protein] + ADP + H(+)</text>
        <dbReference type="Rhea" id="RHEA:10596"/>
        <dbReference type="Rhea" id="RHEA-COMP:10136"/>
        <dbReference type="Rhea" id="RHEA-COMP:20101"/>
        <dbReference type="ChEBI" id="CHEBI:15378"/>
        <dbReference type="ChEBI" id="CHEBI:30616"/>
        <dbReference type="ChEBI" id="CHEBI:46858"/>
        <dbReference type="ChEBI" id="CHEBI:61978"/>
        <dbReference type="ChEBI" id="CHEBI:456216"/>
        <dbReference type="EC" id="2.7.10.2"/>
    </reaction>
</comment>
<evidence type="ECO:0000256" key="8">
    <source>
        <dbReference type="ARBA" id="ARBA00022692"/>
    </source>
</evidence>
<dbReference type="EMBL" id="DF820465">
    <property type="protein sequence ID" value="GAK57160.1"/>
    <property type="molecule type" value="Genomic_DNA"/>
</dbReference>
<evidence type="ECO:0000256" key="13">
    <source>
        <dbReference type="ARBA" id="ARBA00023136"/>
    </source>
</evidence>
<dbReference type="PANTHER" id="PTHR32309:SF13">
    <property type="entry name" value="FERRIC ENTEROBACTIN TRANSPORT PROTEIN FEPE"/>
    <property type="match status" value="1"/>
</dbReference>
<keyword evidence="10" id="KW-0418">Kinase</keyword>
<dbReference type="PANTHER" id="PTHR32309">
    <property type="entry name" value="TYROSINE-PROTEIN KINASE"/>
    <property type="match status" value="1"/>
</dbReference>
<keyword evidence="6" id="KW-0997">Cell inner membrane</keyword>
<keyword evidence="9" id="KW-0547">Nucleotide-binding</keyword>
<keyword evidence="7" id="KW-0808">Transferase</keyword>
<feature type="domain" description="AAA" evidence="19">
    <location>
        <begin position="550"/>
        <end position="667"/>
    </location>
</feature>
<sequence length="742" mass="84066">MFDEVIQLREYVHILKKRRWIILTVTFLTVVAITIWTFRQIPIYEATTRILIEKESPNLIAFEEVLKLDTSAQDYYQTQYMILMSRSLAKEVLKKLGLTDLQRPQVQMFFSVRGIFNELAEKLGLSTPAPSPESDETIDKEERLVNEFLQSITVSPIRGSRLVDIKAISTDRQQAAMLANTLADVYIERNLDDKLVASKDAVLWLEKEVEITQKKVADSEAALQQYKEEHGILSFEERQNIIMQKLLELNTAVNEAKIKRAAIEAQYKQVQKYQSDKVESLSVVINNPLIQGLKVELANLESELSQLRKKFRDKHPNMTALQSQIDATKSRLNTEIKRIFDSLKSDYEVALAQEKDLSKMLEEQKHEAMDLNKKAIRYGELQREVESNHRVYNELLQRTKETNVTERLQTNNIRIVDHAVVPNSPIAPKKIRNILLAMVVGLTMGIGLAFFFEFWDNSIKTSDDIKQYLDMPFLGFIPKVYGKEYSNNGNNGTRAKPDMIVAIDPKSSASEAYRTLRTNVVFSLVSDEERALDLDFGSVMLVTSPGPAEGKSCIVANLGIAMAQSGSKTLIIDCDLRKPVMHKIFNVNNDRGFADMMADIKTYGTKVVVKHTKIKNLDVIPCGKIPPNPSELLGSSLARIVIEALAERYDKILIDSPPVNTVTDPILLSRIADGIVFIVHAGQTKRDVAQRARDQLLSADAVILGGVINSVDLKKDSYYYYYSYYHSHYYTQDGKKQLNAAA</sequence>
<organism evidence="21">
    <name type="scientific">Vecturithrix granuli</name>
    <dbReference type="NCBI Taxonomy" id="1499967"/>
    <lineage>
        <taxon>Bacteria</taxon>
        <taxon>Candidatus Moduliflexota</taxon>
        <taxon>Candidatus Vecturitrichia</taxon>
        <taxon>Candidatus Vecturitrichales</taxon>
        <taxon>Candidatus Vecturitrichaceae</taxon>
        <taxon>Candidatus Vecturithrix</taxon>
    </lineage>
</organism>
<evidence type="ECO:0000256" key="1">
    <source>
        <dbReference type="ARBA" id="ARBA00004429"/>
    </source>
</evidence>
<accession>A0A081BXV5</accession>
<dbReference type="GO" id="GO:0005524">
    <property type="term" value="F:ATP binding"/>
    <property type="evidence" value="ECO:0007669"/>
    <property type="project" value="UniProtKB-KW"/>
</dbReference>
<dbReference type="AlphaFoldDB" id="A0A081BXV5"/>
<dbReference type="Pfam" id="PF13614">
    <property type="entry name" value="AAA_31"/>
    <property type="match status" value="1"/>
</dbReference>
<dbReference type="NCBIfam" id="TIGR01007">
    <property type="entry name" value="eps_fam"/>
    <property type="match status" value="1"/>
</dbReference>
<dbReference type="eggNOG" id="COG3206">
    <property type="taxonomic scope" value="Bacteria"/>
</dbReference>
<evidence type="ECO:0000256" key="12">
    <source>
        <dbReference type="ARBA" id="ARBA00022989"/>
    </source>
</evidence>
<dbReference type="InterPro" id="IPR050445">
    <property type="entry name" value="Bact_polysacc_biosynth/exp"/>
</dbReference>
<keyword evidence="22" id="KW-1185">Reference proteome</keyword>
<proteinExistence type="inferred from homology"/>
<dbReference type="GO" id="GO:0042802">
    <property type="term" value="F:identical protein binding"/>
    <property type="evidence" value="ECO:0007669"/>
    <property type="project" value="UniProtKB-ARBA"/>
</dbReference>
<evidence type="ECO:0000256" key="7">
    <source>
        <dbReference type="ARBA" id="ARBA00022679"/>
    </source>
</evidence>
<evidence type="ECO:0000256" key="14">
    <source>
        <dbReference type="ARBA" id="ARBA00023137"/>
    </source>
</evidence>
<dbReference type="Pfam" id="PF02706">
    <property type="entry name" value="Wzz"/>
    <property type="match status" value="1"/>
</dbReference>
<dbReference type="SUPFAM" id="SSF52540">
    <property type="entry name" value="P-loop containing nucleoside triphosphate hydrolases"/>
    <property type="match status" value="1"/>
</dbReference>
<dbReference type="GO" id="GO:0004715">
    <property type="term" value="F:non-membrane spanning protein tyrosine kinase activity"/>
    <property type="evidence" value="ECO:0007669"/>
    <property type="project" value="UniProtKB-EC"/>
</dbReference>
<evidence type="ECO:0000256" key="17">
    <source>
        <dbReference type="SAM" id="Phobius"/>
    </source>
</evidence>
<dbReference type="Gene3D" id="3.40.50.300">
    <property type="entry name" value="P-loop containing nucleotide triphosphate hydrolases"/>
    <property type="match status" value="1"/>
</dbReference>
<dbReference type="EC" id="2.7.10.2" evidence="4"/>
<evidence type="ECO:0000256" key="5">
    <source>
        <dbReference type="ARBA" id="ARBA00022475"/>
    </source>
</evidence>